<sequence length="982" mass="106961">MDAGPFSRRQWATQSLRITAKELSLVGGRGKNNAITERFSKYQKAAEEASSDKKKPSFDSFSVRSGNLSVLKKRWERPPPEKSGLQLSVAPPVSRKPSILPEPPASRKPSIPPEPSASSSKPSILPEPPASRKPSIPTEPPASSSKPSILPEPPASRKPSILSEPSTSSSKPSILSEPPASRKPSILSEPPASRKPSILSEPPASSSKPSIPPEPSTSSSKPSIPTEPPASSSKPSILSEPPASSSKPSIPPEPPASSSKPSIPTEPPASSSKPSIPPEPPASSSKPSIPTEPPASSSKPSIPTEPPASSSKPSIPTEPPASSSKPSIPTEPPASSSKPSILPEPPASSSKPARQASLTQEPTSHERPAKTKADMETKQKKWVEEKEENESASDPFSPSSPLEKPALPLNNLKRMFEKSKSQEQADVNSTSEDMDTQMANKVTPSLKRSASVRDRMAKYQLAVHRTAPVPVSRSAKPSESEDSVPCVDRKEISPPAGDGHTVKTLPPSNCAKINGEHVHTASPSAANPASESKDPPKVLRKFNLPVQERCVCCQKTVYPVEKLIANQQIYHKTCFRCAHCSTKLSLLSYASLHGNIYCKPHFSQLFKSKGNYDEGFGHRPHKEMWTPRTNDEEPEGSENSKPFVAEPVKPTERPKPKAEESRPAKHYDDDMTAAQETRSHVTSSTEKPQTTSVETRKLRVAWPPPADSDGSAKVSSPVAEGGKSPSKLFRAKWPPEEEAPPAQKSSERSELRSLRRSSSLRERSRPFSLAPSLTSTNNPLQEVPSVRRGSLELRSLSKPKTEAKIPDKEVKIPDKKTKDTDSQFKEDAESPVKMESQEKMPSSILKVTQHTKKEAGPKQTNEEPKLTKKEPEEIQPKQATNEADLRQRNKESQPKLANKEPELQQQRGSKARVEDEEKLVKNSKTSPELQDTSSPAVAHRKSQDVGFWDGEEAEEGLTVEEMIKRNRYYEDEDDDDEEVAIV</sequence>
<feature type="compositionally biased region" description="Basic and acidic residues" evidence="5">
    <location>
        <begin position="883"/>
        <end position="902"/>
    </location>
</feature>
<feature type="compositionally biased region" description="Basic and acidic residues" evidence="5">
    <location>
        <begin position="414"/>
        <end position="423"/>
    </location>
</feature>
<dbReference type="InterPro" id="IPR001781">
    <property type="entry name" value="Znf_LIM"/>
</dbReference>
<gene>
    <name evidence="7" type="ORF">R3I93_020725</name>
</gene>
<feature type="compositionally biased region" description="Low complexity" evidence="5">
    <location>
        <begin position="256"/>
        <end position="274"/>
    </location>
</feature>
<protein>
    <recommendedName>
        <fullName evidence="6">LIM zinc-binding domain-containing protein</fullName>
    </recommendedName>
</protein>
<dbReference type="EMBL" id="JAYKXH010000022">
    <property type="protein sequence ID" value="KAK7128208.1"/>
    <property type="molecule type" value="Genomic_DNA"/>
</dbReference>
<evidence type="ECO:0000256" key="3">
    <source>
        <dbReference type="ARBA" id="ARBA00023038"/>
    </source>
</evidence>
<feature type="compositionally biased region" description="Polar residues" evidence="5">
    <location>
        <begin position="424"/>
        <end position="448"/>
    </location>
</feature>
<feature type="compositionally biased region" description="Basic and acidic residues" evidence="5">
    <location>
        <begin position="745"/>
        <end position="765"/>
    </location>
</feature>
<organism evidence="7 8">
    <name type="scientific">Phoxinus phoxinus</name>
    <name type="common">Eurasian minnow</name>
    <dbReference type="NCBI Taxonomy" id="58324"/>
    <lineage>
        <taxon>Eukaryota</taxon>
        <taxon>Metazoa</taxon>
        <taxon>Chordata</taxon>
        <taxon>Craniata</taxon>
        <taxon>Vertebrata</taxon>
        <taxon>Euteleostomi</taxon>
        <taxon>Actinopterygii</taxon>
        <taxon>Neopterygii</taxon>
        <taxon>Teleostei</taxon>
        <taxon>Ostariophysi</taxon>
        <taxon>Cypriniformes</taxon>
        <taxon>Leuciscidae</taxon>
        <taxon>Phoxininae</taxon>
        <taxon>Phoxinus</taxon>
    </lineage>
</organism>
<keyword evidence="2 4" id="KW-0862">Zinc</keyword>
<dbReference type="InterPro" id="IPR028740">
    <property type="entry name" value="EPLIN_Lim_dom"/>
</dbReference>
<dbReference type="PANTHER" id="PTHR24206">
    <property type="entry name" value="OS06G0237300 PROTEIN"/>
    <property type="match status" value="1"/>
</dbReference>
<feature type="compositionally biased region" description="Basic and acidic residues" evidence="5">
    <location>
        <begin position="911"/>
        <end position="920"/>
    </location>
</feature>
<evidence type="ECO:0000256" key="4">
    <source>
        <dbReference type="PROSITE-ProRule" id="PRU00125"/>
    </source>
</evidence>
<dbReference type="PROSITE" id="PS00478">
    <property type="entry name" value="LIM_DOMAIN_1"/>
    <property type="match status" value="1"/>
</dbReference>
<feature type="region of interest" description="Disordered" evidence="5">
    <location>
        <begin position="42"/>
        <end position="452"/>
    </location>
</feature>
<dbReference type="SMART" id="SM00132">
    <property type="entry name" value="LIM"/>
    <property type="match status" value="1"/>
</dbReference>
<feature type="compositionally biased region" description="Low complexity" evidence="5">
    <location>
        <begin position="200"/>
        <end position="209"/>
    </location>
</feature>
<keyword evidence="1 4" id="KW-0479">Metal-binding</keyword>
<feature type="compositionally biased region" description="Basic and acidic residues" evidence="5">
    <location>
        <begin position="851"/>
        <end position="875"/>
    </location>
</feature>
<evidence type="ECO:0000256" key="5">
    <source>
        <dbReference type="SAM" id="MobiDB-lite"/>
    </source>
</evidence>
<dbReference type="CDD" id="cd09485">
    <property type="entry name" value="LIM_Eplin_alpha_beta"/>
    <property type="match status" value="1"/>
</dbReference>
<feature type="compositionally biased region" description="Polar residues" evidence="5">
    <location>
        <begin position="771"/>
        <end position="780"/>
    </location>
</feature>
<feature type="compositionally biased region" description="Polar residues" evidence="5">
    <location>
        <begin position="674"/>
        <end position="693"/>
    </location>
</feature>
<feature type="compositionally biased region" description="Basic and acidic residues" evidence="5">
    <location>
        <begin position="649"/>
        <end position="669"/>
    </location>
</feature>
<feature type="compositionally biased region" description="Low complexity" evidence="5">
    <location>
        <begin position="158"/>
        <end position="179"/>
    </location>
</feature>
<dbReference type="SUPFAM" id="SSF57716">
    <property type="entry name" value="Glucocorticoid receptor-like (DNA-binding domain)"/>
    <property type="match status" value="2"/>
</dbReference>
<dbReference type="FunFam" id="2.10.110.10:FF:000002">
    <property type="entry name" value="LIM domain and actin-binding 1"/>
    <property type="match status" value="1"/>
</dbReference>
<feature type="compositionally biased region" description="Pro residues" evidence="5">
    <location>
        <begin position="100"/>
        <end position="115"/>
    </location>
</feature>
<feature type="compositionally biased region" description="Low complexity" evidence="5">
    <location>
        <begin position="521"/>
        <end position="530"/>
    </location>
</feature>
<feature type="compositionally biased region" description="Low complexity" evidence="5">
    <location>
        <begin position="239"/>
        <end position="248"/>
    </location>
</feature>
<feature type="compositionally biased region" description="Polar residues" evidence="5">
    <location>
        <begin position="922"/>
        <end position="935"/>
    </location>
</feature>
<feature type="compositionally biased region" description="Basic and acidic residues" evidence="5">
    <location>
        <begin position="799"/>
        <end position="838"/>
    </location>
</feature>
<evidence type="ECO:0000313" key="7">
    <source>
        <dbReference type="EMBL" id="KAK7128208.1"/>
    </source>
</evidence>
<keyword evidence="8" id="KW-1185">Reference proteome</keyword>
<dbReference type="GO" id="GO:0046872">
    <property type="term" value="F:metal ion binding"/>
    <property type="evidence" value="ECO:0007669"/>
    <property type="project" value="UniProtKB-KW"/>
</dbReference>
<dbReference type="AlphaFoldDB" id="A0AAN9C9N5"/>
<feature type="compositionally biased region" description="Basic and acidic residues" evidence="5">
    <location>
        <begin position="363"/>
        <end position="384"/>
    </location>
</feature>
<dbReference type="Gene3D" id="2.10.110.10">
    <property type="entry name" value="Cysteine Rich Protein"/>
    <property type="match status" value="1"/>
</dbReference>
<comment type="caution">
    <text evidence="7">The sequence shown here is derived from an EMBL/GenBank/DDBJ whole genome shotgun (WGS) entry which is preliminary data.</text>
</comment>
<feature type="compositionally biased region" description="Basic and acidic residues" evidence="5">
    <location>
        <begin position="42"/>
        <end position="57"/>
    </location>
</feature>
<feature type="compositionally biased region" description="Polar residues" evidence="5">
    <location>
        <begin position="347"/>
        <end position="362"/>
    </location>
</feature>
<name>A0AAN9C9N5_9TELE</name>
<proteinExistence type="predicted"/>
<feature type="compositionally biased region" description="Basic and acidic residues" evidence="5">
    <location>
        <begin position="617"/>
        <end position="631"/>
    </location>
</feature>
<feature type="region of interest" description="Disordered" evidence="5">
    <location>
        <begin position="617"/>
        <end position="953"/>
    </location>
</feature>
<dbReference type="Pfam" id="PF00412">
    <property type="entry name" value="LIM"/>
    <property type="match status" value="1"/>
</dbReference>
<reference evidence="7 8" key="1">
    <citation type="submission" date="2024-02" db="EMBL/GenBank/DDBJ databases">
        <title>Chromosome-level genome assembly of the Eurasian Minnow (Phoxinus phoxinus).</title>
        <authorList>
            <person name="Oriowo T.O."/>
            <person name="Martin S."/>
            <person name="Stange M."/>
            <person name="Chrysostomakis Y."/>
            <person name="Brown T."/>
            <person name="Winkler S."/>
            <person name="Kukowka S."/>
            <person name="Myers E.W."/>
            <person name="Bohne A."/>
        </authorList>
    </citation>
    <scope>NUCLEOTIDE SEQUENCE [LARGE SCALE GENOMIC DNA]</scope>
    <source>
        <strain evidence="7">ZFMK-TIS-60720</strain>
        <tissue evidence="7">Whole Organism</tissue>
    </source>
</reference>
<feature type="domain" description="LIM zinc-binding" evidence="6">
    <location>
        <begin position="548"/>
        <end position="608"/>
    </location>
</feature>
<evidence type="ECO:0000256" key="1">
    <source>
        <dbReference type="ARBA" id="ARBA00022723"/>
    </source>
</evidence>
<dbReference type="Proteomes" id="UP001364617">
    <property type="component" value="Unassembled WGS sequence"/>
</dbReference>
<accession>A0AAN9C9N5</accession>
<evidence type="ECO:0000313" key="8">
    <source>
        <dbReference type="Proteomes" id="UP001364617"/>
    </source>
</evidence>
<feature type="region of interest" description="Disordered" evidence="5">
    <location>
        <begin position="467"/>
        <end position="536"/>
    </location>
</feature>
<evidence type="ECO:0000256" key="2">
    <source>
        <dbReference type="ARBA" id="ARBA00022833"/>
    </source>
</evidence>
<evidence type="ECO:0000259" key="6">
    <source>
        <dbReference type="PROSITE" id="PS50023"/>
    </source>
</evidence>
<keyword evidence="3 4" id="KW-0440">LIM domain</keyword>
<feature type="compositionally biased region" description="Polar residues" evidence="5">
    <location>
        <begin position="294"/>
        <end position="339"/>
    </location>
</feature>
<dbReference type="PROSITE" id="PS50023">
    <property type="entry name" value="LIM_DOMAIN_2"/>
    <property type="match status" value="1"/>
</dbReference>